<reference evidence="1 2" key="1">
    <citation type="submission" date="2020-01" db="EMBL/GenBank/DDBJ databases">
        <title>Ponticoccus aerotolerans gen. nov., sp. nov., an anaerobic bacterium and proposal of Ponticoccusceae fam. nov., Ponticoccusles ord. nov. and Ponticoccuse classis nov. in the phylum Kiritimatiellaeota.</title>
        <authorList>
            <person name="Zhou L.Y."/>
            <person name="Du Z.J."/>
        </authorList>
    </citation>
    <scope>NUCLEOTIDE SEQUENCE [LARGE SCALE GENOMIC DNA]</scope>
    <source>
        <strain evidence="1 2">S-5007</strain>
    </source>
</reference>
<sequence>MKFSVQFTPALGGALICTLLWYAFWLVAFQPNADHPVLSAVQGNASLQMANASQIPDFSNPTLFALPSQQGFSEGFPSDRVSLTLRFDSPKQPLFDLPPGDIRKGDPNPAPLMEAVAAPGSKIHLPGSTRIVRVRQGQRVELFLSPELRTRMDQPPEIDPPGELPESVRVHLNVRPNGTVANIFFDTPVQNPHLIAAVMRLRFAPASKQTTGWLELRCKGETS</sequence>
<dbReference type="KEGG" id="taer:GT409_01420"/>
<protein>
    <submittedName>
        <fullName evidence="1">Uncharacterized protein</fullName>
    </submittedName>
</protein>
<name>A0A6P1M2V0_9BACT</name>
<gene>
    <name evidence="1" type="ORF">GT409_01420</name>
</gene>
<proteinExistence type="predicted"/>
<dbReference type="Proteomes" id="UP000464954">
    <property type="component" value="Chromosome"/>
</dbReference>
<evidence type="ECO:0000313" key="2">
    <source>
        <dbReference type="Proteomes" id="UP000464954"/>
    </source>
</evidence>
<dbReference type="RefSeq" id="WP_160626207.1">
    <property type="nucleotide sequence ID" value="NZ_CP047593.1"/>
</dbReference>
<organism evidence="1 2">
    <name type="scientific">Tichowtungia aerotolerans</name>
    <dbReference type="NCBI Taxonomy" id="2697043"/>
    <lineage>
        <taxon>Bacteria</taxon>
        <taxon>Pseudomonadati</taxon>
        <taxon>Kiritimatiellota</taxon>
        <taxon>Tichowtungiia</taxon>
        <taxon>Tichowtungiales</taxon>
        <taxon>Tichowtungiaceae</taxon>
        <taxon>Tichowtungia</taxon>
    </lineage>
</organism>
<dbReference type="EMBL" id="CP047593">
    <property type="protein sequence ID" value="QHI68161.1"/>
    <property type="molecule type" value="Genomic_DNA"/>
</dbReference>
<accession>A0A6P1M2V0</accession>
<dbReference type="AlphaFoldDB" id="A0A6P1M2V0"/>
<evidence type="ECO:0000313" key="1">
    <source>
        <dbReference type="EMBL" id="QHI68161.1"/>
    </source>
</evidence>
<keyword evidence="2" id="KW-1185">Reference proteome</keyword>